<dbReference type="Proteomes" id="UP001165079">
    <property type="component" value="Unassembled WGS sequence"/>
</dbReference>
<dbReference type="EMBL" id="BSTX01000002">
    <property type="protein sequence ID" value="GLZ78551.1"/>
    <property type="molecule type" value="Genomic_DNA"/>
</dbReference>
<name>A0A9W6SPV3_9ACTN</name>
<gene>
    <name evidence="1" type="ORF">Afil01_33580</name>
</gene>
<sequence>MIALAGLFDAAIKIEITLTEQRLTLHSPDPRSSGCRLCKSVGVCDQYGPIARQVGDLRRERDARANHRAA</sequence>
<reference evidence="1" key="1">
    <citation type="submission" date="2023-03" db="EMBL/GenBank/DDBJ databases">
        <title>Actinorhabdospora filicis NBRC 111898.</title>
        <authorList>
            <person name="Ichikawa N."/>
            <person name="Sato H."/>
            <person name="Tonouchi N."/>
        </authorList>
    </citation>
    <scope>NUCLEOTIDE SEQUENCE</scope>
    <source>
        <strain evidence="1">NBRC 111898</strain>
    </source>
</reference>
<evidence type="ECO:0000313" key="2">
    <source>
        <dbReference type="Proteomes" id="UP001165079"/>
    </source>
</evidence>
<keyword evidence="2" id="KW-1185">Reference proteome</keyword>
<protein>
    <submittedName>
        <fullName evidence="1">Uncharacterized protein</fullName>
    </submittedName>
</protein>
<evidence type="ECO:0000313" key="1">
    <source>
        <dbReference type="EMBL" id="GLZ78551.1"/>
    </source>
</evidence>
<proteinExistence type="predicted"/>
<dbReference type="RefSeq" id="WP_285663703.1">
    <property type="nucleotide sequence ID" value="NZ_BSTX01000002.1"/>
</dbReference>
<comment type="caution">
    <text evidence="1">The sequence shown here is derived from an EMBL/GenBank/DDBJ whole genome shotgun (WGS) entry which is preliminary data.</text>
</comment>
<dbReference type="AlphaFoldDB" id="A0A9W6SPV3"/>
<accession>A0A9W6SPV3</accession>
<organism evidence="1 2">
    <name type="scientific">Actinorhabdospora filicis</name>
    <dbReference type="NCBI Taxonomy" id="1785913"/>
    <lineage>
        <taxon>Bacteria</taxon>
        <taxon>Bacillati</taxon>
        <taxon>Actinomycetota</taxon>
        <taxon>Actinomycetes</taxon>
        <taxon>Micromonosporales</taxon>
        <taxon>Micromonosporaceae</taxon>
        <taxon>Actinorhabdospora</taxon>
    </lineage>
</organism>